<dbReference type="RefSeq" id="WP_087487082.1">
    <property type="nucleotide sequence ID" value="NZ_CP015579.1"/>
</dbReference>
<dbReference type="Proteomes" id="UP000195814">
    <property type="component" value="Chromosome"/>
</dbReference>
<evidence type="ECO:0000313" key="2">
    <source>
        <dbReference type="EMBL" id="ARU92699.1"/>
    </source>
</evidence>
<dbReference type="Proteomes" id="UP000195729">
    <property type="component" value="Chromosome"/>
</dbReference>
<gene>
    <name evidence="2" type="ORF">A7K98_02145</name>
    <name evidence="3" type="ORF">A7K99_02145</name>
</gene>
<dbReference type="PIRSF" id="PIRSF036382">
    <property type="entry name" value="RR_antiterm"/>
    <property type="match status" value="1"/>
</dbReference>
<dbReference type="Pfam" id="PF21332">
    <property type="entry name" value="AmiR_N"/>
    <property type="match status" value="1"/>
</dbReference>
<dbReference type="SUPFAM" id="SSF52172">
    <property type="entry name" value="CheY-like"/>
    <property type="match status" value="1"/>
</dbReference>
<evidence type="ECO:0000259" key="1">
    <source>
        <dbReference type="PROSITE" id="PS50921"/>
    </source>
</evidence>
<dbReference type="EMBL" id="CP015579">
    <property type="protein sequence ID" value="ARU92699.1"/>
    <property type="molecule type" value="Genomic_DNA"/>
</dbReference>
<dbReference type="SMART" id="SM01012">
    <property type="entry name" value="ANTAR"/>
    <property type="match status" value="1"/>
</dbReference>
<reference evidence="4 5" key="1">
    <citation type="submission" date="2016-05" db="EMBL/GenBank/DDBJ databases">
        <title>Complete genome sequence of two 2,5-diketo-D-glunonic acid producing strain Tatumella citrea.</title>
        <authorList>
            <person name="Duan C."/>
            <person name="Yang J."/>
            <person name="Yang S."/>
        </authorList>
    </citation>
    <scope>NUCLEOTIDE SEQUENCE [LARGE SCALE GENOMIC DNA]</scope>
    <source>
        <strain evidence="3 4">ATCC 39140</strain>
        <strain evidence="2 5">DSM 13699</strain>
    </source>
</reference>
<feature type="domain" description="ANTAR" evidence="1">
    <location>
        <begin position="127"/>
        <end position="188"/>
    </location>
</feature>
<dbReference type="OrthoDB" id="8720242at2"/>
<name>A0A1Y0L4U1_TATCI</name>
<accession>A0A1Y0L4U1</accession>
<proteinExistence type="predicted"/>
<dbReference type="KEGG" id="tci:A7K98_02145"/>
<dbReference type="Pfam" id="PF03861">
    <property type="entry name" value="ANTAR"/>
    <property type="match status" value="1"/>
</dbReference>
<dbReference type="InterPro" id="IPR005561">
    <property type="entry name" value="ANTAR"/>
</dbReference>
<evidence type="ECO:0000313" key="5">
    <source>
        <dbReference type="Proteomes" id="UP000195814"/>
    </source>
</evidence>
<dbReference type="PROSITE" id="PS50921">
    <property type="entry name" value="ANTAR"/>
    <property type="match status" value="1"/>
</dbReference>
<dbReference type="InterPro" id="IPR008327">
    <property type="entry name" value="Sig_transdc_resp-reg_antiterm"/>
</dbReference>
<keyword evidence="4" id="KW-1185">Reference proteome</keyword>
<dbReference type="GO" id="GO:0003723">
    <property type="term" value="F:RNA binding"/>
    <property type="evidence" value="ECO:0007669"/>
    <property type="project" value="InterPro"/>
</dbReference>
<protein>
    <recommendedName>
        <fullName evidence="1">ANTAR domain-containing protein</fullName>
    </recommendedName>
</protein>
<dbReference type="Gene3D" id="1.10.10.10">
    <property type="entry name" value="Winged helix-like DNA-binding domain superfamily/Winged helix DNA-binding domain"/>
    <property type="match status" value="1"/>
</dbReference>
<dbReference type="InterPro" id="IPR011006">
    <property type="entry name" value="CheY-like_superfamily"/>
</dbReference>
<dbReference type="Gene3D" id="3.40.50.2300">
    <property type="match status" value="1"/>
</dbReference>
<organism evidence="2 5">
    <name type="scientific">Tatumella citrea</name>
    <name type="common">Pantoea citrea</name>
    <dbReference type="NCBI Taxonomy" id="53336"/>
    <lineage>
        <taxon>Bacteria</taxon>
        <taxon>Pseudomonadati</taxon>
        <taxon>Pseudomonadota</taxon>
        <taxon>Gammaproteobacteria</taxon>
        <taxon>Enterobacterales</taxon>
        <taxon>Erwiniaceae</taxon>
        <taxon>Tatumella</taxon>
    </lineage>
</organism>
<dbReference type="EMBL" id="CP015581">
    <property type="protein sequence ID" value="ARU96736.1"/>
    <property type="molecule type" value="Genomic_DNA"/>
</dbReference>
<evidence type="ECO:0000313" key="4">
    <source>
        <dbReference type="Proteomes" id="UP000195729"/>
    </source>
</evidence>
<dbReference type="AlphaFoldDB" id="A0A1Y0L4U1"/>
<evidence type="ECO:0000313" key="3">
    <source>
        <dbReference type="EMBL" id="ARU96736.1"/>
    </source>
</evidence>
<sequence>MNEESLMAVLNGLRVTIIHPDAQSCRALSASLSQLGCQATYCWPVPACPPANTDLVLLASEPHYHQRAKSLMAEPAMVKIPFIVMADCQSPAMFPLLLELKPAAILDKMINPFALIVQIIATMRLVRECNLSRLRAEQVGKNDKQKLAQAKGILMFEHGMDENTAYHFMRREAMNSRRSLSSTAEGVIRHQQRAFPE</sequence>
<dbReference type="InterPro" id="IPR036388">
    <property type="entry name" value="WH-like_DNA-bd_sf"/>
</dbReference>
<dbReference type="InterPro" id="IPR049021">
    <property type="entry name" value="AmiR_N"/>
</dbReference>